<dbReference type="AlphaFoldDB" id="A0A9J5ZTD1"/>
<name>A0A9J5ZTD1_SOLCO</name>
<proteinExistence type="predicted"/>
<evidence type="ECO:0000313" key="1">
    <source>
        <dbReference type="EMBL" id="KAG5615355.1"/>
    </source>
</evidence>
<dbReference type="Proteomes" id="UP000824120">
    <property type="component" value="Chromosome 3"/>
</dbReference>
<protein>
    <submittedName>
        <fullName evidence="1">Uncharacterized protein</fullName>
    </submittedName>
</protein>
<keyword evidence="2" id="KW-1185">Reference proteome</keyword>
<reference evidence="1 2" key="1">
    <citation type="submission" date="2020-09" db="EMBL/GenBank/DDBJ databases">
        <title>De no assembly of potato wild relative species, Solanum commersonii.</title>
        <authorList>
            <person name="Cho K."/>
        </authorList>
    </citation>
    <scope>NUCLEOTIDE SEQUENCE [LARGE SCALE GENOMIC DNA]</scope>
    <source>
        <strain evidence="1">LZ3.2</strain>
        <tissue evidence="1">Leaf</tissue>
    </source>
</reference>
<evidence type="ECO:0000313" key="2">
    <source>
        <dbReference type="Proteomes" id="UP000824120"/>
    </source>
</evidence>
<comment type="caution">
    <text evidence="1">The sequence shown here is derived from an EMBL/GenBank/DDBJ whole genome shotgun (WGS) entry which is preliminary data.</text>
</comment>
<accession>A0A9J5ZTD1</accession>
<gene>
    <name evidence="1" type="ORF">H5410_015179</name>
</gene>
<sequence length="60" mass="6857">MTYLLNTCSELEPYPTVFPSTITCIRLVSHLLQQMAYLLRKASDFVPNLIEAIQQLSDLL</sequence>
<organism evidence="1 2">
    <name type="scientific">Solanum commersonii</name>
    <name type="common">Commerson's wild potato</name>
    <name type="synonym">Commerson's nightshade</name>
    <dbReference type="NCBI Taxonomy" id="4109"/>
    <lineage>
        <taxon>Eukaryota</taxon>
        <taxon>Viridiplantae</taxon>
        <taxon>Streptophyta</taxon>
        <taxon>Embryophyta</taxon>
        <taxon>Tracheophyta</taxon>
        <taxon>Spermatophyta</taxon>
        <taxon>Magnoliopsida</taxon>
        <taxon>eudicotyledons</taxon>
        <taxon>Gunneridae</taxon>
        <taxon>Pentapetalae</taxon>
        <taxon>asterids</taxon>
        <taxon>lamiids</taxon>
        <taxon>Solanales</taxon>
        <taxon>Solanaceae</taxon>
        <taxon>Solanoideae</taxon>
        <taxon>Solaneae</taxon>
        <taxon>Solanum</taxon>
    </lineage>
</organism>
<dbReference type="EMBL" id="JACXVP010000003">
    <property type="protein sequence ID" value="KAG5615355.1"/>
    <property type="molecule type" value="Genomic_DNA"/>
</dbReference>